<dbReference type="PANTHER" id="PTHR11614">
    <property type="entry name" value="PHOSPHOLIPASE-RELATED"/>
    <property type="match status" value="1"/>
</dbReference>
<gene>
    <name evidence="2" type="ORF">HNP76_002091</name>
</gene>
<reference evidence="2 3" key="1">
    <citation type="submission" date="2020-08" db="EMBL/GenBank/DDBJ databases">
        <title>Genomic Encyclopedia of Type Strains, Phase IV (KMG-IV): sequencing the most valuable type-strain genomes for metagenomic binning, comparative biology and taxonomic classification.</title>
        <authorList>
            <person name="Goeker M."/>
        </authorList>
    </citation>
    <scope>NUCLEOTIDE SEQUENCE [LARGE SCALE GENOMIC DNA]</scope>
    <source>
        <strain evidence="2 3">DSM 103462</strain>
    </source>
</reference>
<dbReference type="EMBL" id="JACHFQ010000006">
    <property type="protein sequence ID" value="MBB5226710.1"/>
    <property type="molecule type" value="Genomic_DNA"/>
</dbReference>
<evidence type="ECO:0000259" key="1">
    <source>
        <dbReference type="Pfam" id="PF00561"/>
    </source>
</evidence>
<dbReference type="InterPro" id="IPR051044">
    <property type="entry name" value="MAG_DAG_Lipase"/>
</dbReference>
<dbReference type="InterPro" id="IPR000073">
    <property type="entry name" value="AB_hydrolase_1"/>
</dbReference>
<dbReference type="Gene3D" id="3.40.50.1820">
    <property type="entry name" value="alpha/beta hydrolase"/>
    <property type="match status" value="1"/>
</dbReference>
<accession>A0A7W8GAA1</accession>
<dbReference type="AlphaFoldDB" id="A0A7W8GAA1"/>
<sequence>MKNMIRLAICILSAIILLFICFMILLPPGGGKVPASKNPRSISERTSLEVDGARLGLILLSEDTDNPLLLVCGGGPGIPQYLLESFYPSALSKEFTVCYFDYRGTGTSFDKNTVAQDMTGERYVRDILAVTDYLCERFSQEKIFIMGHSFGTYVALNAAFQHPQKFKAYIAMSQITNQRESEYLAFDYMKSLYEKSGDKKMIKAFSKYNIRESGKDYNEYFFSGLRDKAMHELGLGTARKMHSVITQIFFPSLRCLAYTQKERINIWRGKIASQNFPVAQDAISRFNAFEQVKALEIPVYFVAGKYDYTCCTELQKKYYDSLKAPEKAFYLFENSAHSPLYEEYERAEEVLREIKMNKEWSEKNKKCKRWKRTGRFVRDEIPHSWDARLTVVSKKASDG</sequence>
<organism evidence="2 3">
    <name type="scientific">Treponema ruminis</name>
    <dbReference type="NCBI Taxonomy" id="744515"/>
    <lineage>
        <taxon>Bacteria</taxon>
        <taxon>Pseudomonadati</taxon>
        <taxon>Spirochaetota</taxon>
        <taxon>Spirochaetia</taxon>
        <taxon>Spirochaetales</taxon>
        <taxon>Treponemataceae</taxon>
        <taxon>Treponema</taxon>
    </lineage>
</organism>
<comment type="caution">
    <text evidence="2">The sequence shown here is derived from an EMBL/GenBank/DDBJ whole genome shotgun (WGS) entry which is preliminary data.</text>
</comment>
<evidence type="ECO:0000313" key="2">
    <source>
        <dbReference type="EMBL" id="MBB5226710.1"/>
    </source>
</evidence>
<dbReference type="Proteomes" id="UP000518887">
    <property type="component" value="Unassembled WGS sequence"/>
</dbReference>
<feature type="domain" description="AB hydrolase-1" evidence="1">
    <location>
        <begin position="67"/>
        <end position="343"/>
    </location>
</feature>
<proteinExistence type="predicted"/>
<dbReference type="SUPFAM" id="SSF53474">
    <property type="entry name" value="alpha/beta-Hydrolases"/>
    <property type="match status" value="1"/>
</dbReference>
<name>A0A7W8GAA1_9SPIR</name>
<dbReference type="InterPro" id="IPR029058">
    <property type="entry name" value="AB_hydrolase_fold"/>
</dbReference>
<protein>
    <submittedName>
        <fullName evidence="2">Pimeloyl-ACP methyl ester carboxylesterase</fullName>
    </submittedName>
</protein>
<evidence type="ECO:0000313" key="3">
    <source>
        <dbReference type="Proteomes" id="UP000518887"/>
    </source>
</evidence>
<keyword evidence="3" id="KW-1185">Reference proteome</keyword>
<dbReference type="Pfam" id="PF00561">
    <property type="entry name" value="Abhydrolase_1"/>
    <property type="match status" value="1"/>
</dbReference>